<dbReference type="EMBL" id="LN713926">
    <property type="protein sequence ID" value="CEK42100.1"/>
    <property type="molecule type" value="Genomic_DNA"/>
</dbReference>
<sequence>MQNRVYLHVKPNIIEIESAEIFNGEFSSETRFLVSTEAFQKTLRDVAGRESHTKGRFMSPRESAYVRIWPGALGITELELEAIEQALAEEFIELEVMVMMSHSGQDSQETAIKA</sequence>
<organism evidence="1">
    <name type="scientific">Pseudomonas fluorescens (strain SBW25)</name>
    <dbReference type="NCBI Taxonomy" id="216595"/>
    <lineage>
        <taxon>Bacteria</taxon>
        <taxon>Pseudomonadati</taxon>
        <taxon>Pseudomonadota</taxon>
        <taxon>Gammaproteobacteria</taxon>
        <taxon>Pseudomonadales</taxon>
        <taxon>Pseudomonadaceae</taxon>
        <taxon>Pseudomonas</taxon>
    </lineage>
</organism>
<reference evidence="1" key="2">
    <citation type="submission" date="2015-06" db="EMBL/GenBank/DDBJ databases">
        <title>Environmentally co-occuring mercury resistance plasmids are genetically and phenotypically diverse and confer variable context-dependent fitness effects.</title>
        <authorList>
            <person name="Hall J.P.J."/>
            <person name="Harrison E."/>
            <person name="Lilley A.K."/>
            <person name="Paterson S."/>
            <person name="Spiers A.J."/>
            <person name="Brockhurst M.A."/>
        </authorList>
    </citation>
    <scope>NUCLEOTIDE SEQUENCE [LARGE SCALE GENOMIC DNA]</scope>
    <source>
        <strain evidence="1">SBW25</strain>
        <plasmid evidence="1">pQBR57</plasmid>
    </source>
</reference>
<keyword evidence="1" id="KW-0614">Plasmid</keyword>
<protein>
    <submittedName>
        <fullName evidence="1">Uncharacterized protein</fullName>
    </submittedName>
</protein>
<accession>A0A0G4E4E0</accession>
<evidence type="ECO:0000313" key="1">
    <source>
        <dbReference type="EMBL" id="CEK42100.1"/>
    </source>
</evidence>
<geneLocation type="plasmid" evidence="1">
    <name>pQBR57</name>
</geneLocation>
<dbReference type="AlphaFoldDB" id="A0A0G4E4E0"/>
<proteinExistence type="predicted"/>
<reference evidence="1" key="1">
    <citation type="submission" date="2014-12" db="EMBL/GenBank/DDBJ databases">
        <authorList>
            <person name="Hall J."/>
        </authorList>
    </citation>
    <scope>NUCLEOTIDE SEQUENCE [LARGE SCALE GENOMIC DNA]</scope>
    <source>
        <strain evidence="1">SBW25</strain>
        <plasmid evidence="1">pQBR57</plasmid>
    </source>
</reference>
<name>A0A0G4E4E0_PSEFS</name>
<gene>
    <name evidence="1" type="ORF">PQBR57_0147</name>
</gene>